<dbReference type="Gene3D" id="3.40.50.150">
    <property type="entry name" value="Vaccinia Virus protein VP39"/>
    <property type="match status" value="1"/>
</dbReference>
<dbReference type="PANTHER" id="PTHR22807:SF34">
    <property type="entry name" value="TRNA (CYTOSINE(72)-C(5))-METHYLTRANSFERASE NSUN6"/>
    <property type="match status" value="1"/>
</dbReference>
<accession>R7VCP3</accession>
<gene>
    <name evidence="7" type="ORF">CAPTEDRAFT_182050</name>
</gene>
<keyword evidence="2 5" id="KW-0808">Transferase</keyword>
<dbReference type="OrthoDB" id="260824at2759"/>
<dbReference type="InterPro" id="IPR001678">
    <property type="entry name" value="MeTrfase_RsmB-F_NOP2_dom"/>
</dbReference>
<sequence length="426" mass="46343">MDSIFQDESELATVLRHLALPPMFTTLRINELQSSKESITDQLQEILKKQYESKDMEPLPIVPHCCLRDALYIKHRGPRLELPQLQLKVVVGVACGMAVLRGADVFAQGITGAPANLQAGEMVSVYADVDGGCRKGLTKPFEGTTIFVGNGRMLMSRRDIFVSMEKVSGMAIQMNQPLYEAPSLSGILPSLVFPQNLPSVLCSHVLNPQPGQTIIDLCAAPGGKTVHLASLMKNQGRVVALDKTSGKISKVLSNAKEWGLSCIEAYAFDASGSCCSTSDTEGPPPYPPLSFDHVLLDAPCSALGQRPSAANSMRVREVSSYPVLQRKIFTEAVALLRDGGTLVFSTCTVTAEENEQQVAWALRKFPQLTLVAQEPYLGGPGRPGQGLDEEQRRMVQRFDPGNIAFDQVDSDCIGFFIAKFIKNSIK</sequence>
<dbReference type="Pfam" id="PF01189">
    <property type="entry name" value="Methyltr_RsmB-F"/>
    <property type="match status" value="1"/>
</dbReference>
<evidence type="ECO:0000313" key="8">
    <source>
        <dbReference type="EnsemblMetazoa" id="CapteP182050"/>
    </source>
</evidence>
<dbReference type="GO" id="GO:0001510">
    <property type="term" value="P:RNA methylation"/>
    <property type="evidence" value="ECO:0007669"/>
    <property type="project" value="InterPro"/>
</dbReference>
<evidence type="ECO:0000313" key="7">
    <source>
        <dbReference type="EMBL" id="ELU16404.1"/>
    </source>
</evidence>
<feature type="binding site" evidence="5">
    <location>
        <position position="297"/>
    </location>
    <ligand>
        <name>S-adenosyl-L-methionine</name>
        <dbReference type="ChEBI" id="CHEBI:59789"/>
    </ligand>
</feature>
<dbReference type="STRING" id="283909.R7VCP3"/>
<reference evidence="9" key="1">
    <citation type="submission" date="2012-12" db="EMBL/GenBank/DDBJ databases">
        <authorList>
            <person name="Hellsten U."/>
            <person name="Grimwood J."/>
            <person name="Chapman J.A."/>
            <person name="Shapiro H."/>
            <person name="Aerts A."/>
            <person name="Otillar R.P."/>
            <person name="Terry A.Y."/>
            <person name="Boore J.L."/>
            <person name="Simakov O."/>
            <person name="Marletaz F."/>
            <person name="Cho S.-J."/>
            <person name="Edsinger-Gonzales E."/>
            <person name="Havlak P."/>
            <person name="Kuo D.-H."/>
            <person name="Larsson T."/>
            <person name="Lv J."/>
            <person name="Arendt D."/>
            <person name="Savage R."/>
            <person name="Osoegawa K."/>
            <person name="de Jong P."/>
            <person name="Lindberg D.R."/>
            <person name="Seaver E.C."/>
            <person name="Weisblat D.A."/>
            <person name="Putnam N.H."/>
            <person name="Grigoriev I.V."/>
            <person name="Rokhsar D.S."/>
        </authorList>
    </citation>
    <scope>NUCLEOTIDE SEQUENCE</scope>
    <source>
        <strain evidence="9">I ESC-2004</strain>
    </source>
</reference>
<evidence type="ECO:0000313" key="9">
    <source>
        <dbReference type="Proteomes" id="UP000014760"/>
    </source>
</evidence>
<dbReference type="FunCoup" id="R7VCP3">
    <property type="interactions" value="1203"/>
</dbReference>
<dbReference type="PANTHER" id="PTHR22807">
    <property type="entry name" value="NOP2 YEAST -RELATED NOL1/NOP2/FMU SUN DOMAIN-CONTAINING"/>
    <property type="match status" value="1"/>
</dbReference>
<dbReference type="Gene3D" id="2.30.130.10">
    <property type="entry name" value="PUA domain"/>
    <property type="match status" value="1"/>
</dbReference>
<dbReference type="EnsemblMetazoa" id="CapteT182050">
    <property type="protein sequence ID" value="CapteP182050"/>
    <property type="gene ID" value="CapteG182050"/>
</dbReference>
<dbReference type="InterPro" id="IPR029063">
    <property type="entry name" value="SAM-dependent_MTases_sf"/>
</dbReference>
<feature type="domain" description="SAM-dependent MTase RsmB/NOP-type" evidence="6">
    <location>
        <begin position="121"/>
        <end position="423"/>
    </location>
</feature>
<dbReference type="CDD" id="cd02440">
    <property type="entry name" value="AdoMet_MTases"/>
    <property type="match status" value="1"/>
</dbReference>
<reference evidence="8" key="3">
    <citation type="submission" date="2015-06" db="UniProtKB">
        <authorList>
            <consortium name="EnsemblMetazoa"/>
        </authorList>
    </citation>
    <scope>IDENTIFICATION</scope>
</reference>
<dbReference type="EMBL" id="KB293180">
    <property type="protein sequence ID" value="ELU16404.1"/>
    <property type="molecule type" value="Genomic_DNA"/>
</dbReference>
<proteinExistence type="inferred from homology"/>
<dbReference type="AlphaFoldDB" id="R7VCP3"/>
<dbReference type="Proteomes" id="UP000014760">
    <property type="component" value="Unassembled WGS sequence"/>
</dbReference>
<dbReference type="PROSITE" id="PS51686">
    <property type="entry name" value="SAM_MT_RSMB_NOP"/>
    <property type="match status" value="1"/>
</dbReference>
<comment type="similarity">
    <text evidence="5">Belongs to the class I-like SAM-binding methyltransferase superfamily. RsmB/NOP family.</text>
</comment>
<dbReference type="InterPro" id="IPR036974">
    <property type="entry name" value="PUA_sf"/>
</dbReference>
<feature type="binding site" evidence="5">
    <location>
        <begin position="218"/>
        <end position="224"/>
    </location>
    <ligand>
        <name>S-adenosyl-L-methionine</name>
        <dbReference type="ChEBI" id="CHEBI:59789"/>
    </ligand>
</feature>
<dbReference type="InterPro" id="IPR023267">
    <property type="entry name" value="RCMT"/>
</dbReference>
<evidence type="ECO:0000259" key="6">
    <source>
        <dbReference type="PROSITE" id="PS51686"/>
    </source>
</evidence>
<dbReference type="SUPFAM" id="SSF88697">
    <property type="entry name" value="PUA domain-like"/>
    <property type="match status" value="1"/>
</dbReference>
<dbReference type="PROSITE" id="PS50890">
    <property type="entry name" value="PUA"/>
    <property type="match status" value="1"/>
</dbReference>
<evidence type="ECO:0000256" key="5">
    <source>
        <dbReference type="PROSITE-ProRule" id="PRU01023"/>
    </source>
</evidence>
<dbReference type="InterPro" id="IPR049560">
    <property type="entry name" value="MeTrfase_RsmB-F_NOP2_cat"/>
</dbReference>
<evidence type="ECO:0000256" key="2">
    <source>
        <dbReference type="ARBA" id="ARBA00022679"/>
    </source>
</evidence>
<protein>
    <recommendedName>
        <fullName evidence="6">SAM-dependent MTase RsmB/NOP-type domain-containing protein</fullName>
    </recommendedName>
</protein>
<dbReference type="SUPFAM" id="SSF53335">
    <property type="entry name" value="S-adenosyl-L-methionine-dependent methyltransferases"/>
    <property type="match status" value="1"/>
</dbReference>
<dbReference type="InterPro" id="IPR015947">
    <property type="entry name" value="PUA-like_sf"/>
</dbReference>
<feature type="binding site" evidence="5">
    <location>
        <position position="242"/>
    </location>
    <ligand>
        <name>S-adenosyl-L-methionine</name>
        <dbReference type="ChEBI" id="CHEBI:59789"/>
    </ligand>
</feature>
<dbReference type="PRINTS" id="PR02008">
    <property type="entry name" value="RCMTFAMILY"/>
</dbReference>
<dbReference type="GO" id="GO:0008173">
    <property type="term" value="F:RNA methyltransferase activity"/>
    <property type="evidence" value="ECO:0007669"/>
    <property type="project" value="InterPro"/>
</dbReference>
<evidence type="ECO:0000256" key="3">
    <source>
        <dbReference type="ARBA" id="ARBA00022691"/>
    </source>
</evidence>
<evidence type="ECO:0000256" key="1">
    <source>
        <dbReference type="ARBA" id="ARBA00022603"/>
    </source>
</evidence>
<dbReference type="OMA" id="YQGAMLY"/>
<reference evidence="7 9" key="2">
    <citation type="journal article" date="2013" name="Nature">
        <title>Insights into bilaterian evolution from three spiralian genomes.</title>
        <authorList>
            <person name="Simakov O."/>
            <person name="Marletaz F."/>
            <person name="Cho S.J."/>
            <person name="Edsinger-Gonzales E."/>
            <person name="Havlak P."/>
            <person name="Hellsten U."/>
            <person name="Kuo D.H."/>
            <person name="Larsson T."/>
            <person name="Lv J."/>
            <person name="Arendt D."/>
            <person name="Savage R."/>
            <person name="Osoegawa K."/>
            <person name="de Jong P."/>
            <person name="Grimwood J."/>
            <person name="Chapman J.A."/>
            <person name="Shapiro H."/>
            <person name="Aerts A."/>
            <person name="Otillar R.P."/>
            <person name="Terry A.Y."/>
            <person name="Boore J.L."/>
            <person name="Grigoriev I.V."/>
            <person name="Lindberg D.R."/>
            <person name="Seaver E.C."/>
            <person name="Weisblat D.A."/>
            <person name="Putnam N.H."/>
            <person name="Rokhsar D.S."/>
        </authorList>
    </citation>
    <scope>NUCLEOTIDE SEQUENCE</scope>
    <source>
        <strain evidence="7 9">I ESC-2004</strain>
    </source>
</reference>
<dbReference type="CDD" id="cd21150">
    <property type="entry name" value="PUA_NSun6-like"/>
    <property type="match status" value="1"/>
</dbReference>
<organism evidence="7">
    <name type="scientific">Capitella teleta</name>
    <name type="common">Polychaete worm</name>
    <dbReference type="NCBI Taxonomy" id="283909"/>
    <lineage>
        <taxon>Eukaryota</taxon>
        <taxon>Metazoa</taxon>
        <taxon>Spiralia</taxon>
        <taxon>Lophotrochozoa</taxon>
        <taxon>Annelida</taxon>
        <taxon>Polychaeta</taxon>
        <taxon>Sedentaria</taxon>
        <taxon>Scolecida</taxon>
        <taxon>Capitellidae</taxon>
        <taxon>Capitella</taxon>
    </lineage>
</organism>
<keyword evidence="1 5" id="KW-0489">Methyltransferase</keyword>
<dbReference type="HOGENOM" id="CLU_005316_1_0_1"/>
<keyword evidence="3 5" id="KW-0949">S-adenosyl-L-methionine</keyword>
<feature type="binding site" evidence="5">
    <location>
        <position position="269"/>
    </location>
    <ligand>
        <name>S-adenosyl-L-methionine</name>
        <dbReference type="ChEBI" id="CHEBI:59789"/>
    </ligand>
</feature>
<name>R7VCP3_CAPTE</name>
<feature type="active site" description="Nucleophile" evidence="5">
    <location>
        <position position="347"/>
    </location>
</feature>
<keyword evidence="4 5" id="KW-0694">RNA-binding</keyword>
<evidence type="ECO:0000256" key="4">
    <source>
        <dbReference type="ARBA" id="ARBA00022884"/>
    </source>
</evidence>
<keyword evidence="9" id="KW-1185">Reference proteome</keyword>
<dbReference type="EMBL" id="AMQN01000610">
    <property type="status" value="NOT_ANNOTATED_CDS"/>
    <property type="molecule type" value="Genomic_DNA"/>
</dbReference>
<dbReference type="GO" id="GO:0003723">
    <property type="term" value="F:RNA binding"/>
    <property type="evidence" value="ECO:0007669"/>
    <property type="project" value="UniProtKB-UniRule"/>
</dbReference>